<comment type="similarity">
    <text evidence="2 8">Belongs to the 4-toluene sulfonate uptake permease (TSUP) (TC 2.A.102) family.</text>
</comment>
<keyword evidence="3" id="KW-0813">Transport</keyword>
<keyword evidence="7 8" id="KW-0472">Membrane</keyword>
<name>A0A1I1DDX1_9BACT</name>
<reference evidence="9 10" key="1">
    <citation type="submission" date="2016-10" db="EMBL/GenBank/DDBJ databases">
        <authorList>
            <person name="de Groot N.N."/>
        </authorList>
    </citation>
    <scope>NUCLEOTIDE SEQUENCE [LARGE SCALE GENOMIC DNA]</scope>
    <source>
        <strain evidence="9 10">DSM 6793</strain>
    </source>
</reference>
<feature type="transmembrane region" description="Helical" evidence="8">
    <location>
        <begin position="245"/>
        <end position="266"/>
    </location>
</feature>
<keyword evidence="5 8" id="KW-0812">Transmembrane</keyword>
<evidence type="ECO:0000256" key="8">
    <source>
        <dbReference type="RuleBase" id="RU363041"/>
    </source>
</evidence>
<evidence type="ECO:0000256" key="5">
    <source>
        <dbReference type="ARBA" id="ARBA00022692"/>
    </source>
</evidence>
<proteinExistence type="inferred from homology"/>
<dbReference type="RefSeq" id="WP_221405312.1">
    <property type="nucleotide sequence ID" value="NZ_FOLE01000001.1"/>
</dbReference>
<sequence>MLKKAKYQRHSTHTNRSAAALAYWIKTKSILPLVREYLLLKNSVIMLSKILFIFVIAVFAFGLSAICGGGASLILIPMIGLLLPVAAIPFTLTLGTFSSSVSRIVIFRKNINWRLFWLFVPASIPAVMAGVWLIRFINPLYLQLAIALFLLSNLYEFFKPKKIATNSLSSNNKKQSPISVVLIGILTGLVSGITGAAGLLFNRFYLNYGLKKEEIIATRAANEVLLHFVKIASYLYVGAYTTDSFYLGVGIALASVLSSWVLKYLLPVISERTFRVIGYAAMSASGVFLLLKTSQNIIVQDNILVESKGNESEIMMNWRDKNVIVEYDWNEGLEIEKDITQQQLPNHLQEKYKKLLTQYDKIALEQVFILNYSRGYEFYCYKNNTLTKFEFDEN</sequence>
<dbReference type="GO" id="GO:0005886">
    <property type="term" value="C:plasma membrane"/>
    <property type="evidence" value="ECO:0007669"/>
    <property type="project" value="UniProtKB-SubCell"/>
</dbReference>
<dbReference type="PANTHER" id="PTHR30269:SF37">
    <property type="entry name" value="MEMBRANE TRANSPORTER PROTEIN"/>
    <property type="match status" value="1"/>
</dbReference>
<evidence type="ECO:0000256" key="3">
    <source>
        <dbReference type="ARBA" id="ARBA00022448"/>
    </source>
</evidence>
<feature type="transmembrane region" description="Helical" evidence="8">
    <location>
        <begin position="44"/>
        <end position="66"/>
    </location>
</feature>
<keyword evidence="4 8" id="KW-1003">Cell membrane</keyword>
<evidence type="ECO:0000313" key="10">
    <source>
        <dbReference type="Proteomes" id="UP000199514"/>
    </source>
</evidence>
<dbReference type="STRING" id="927664.SAMN05421780_10148"/>
<keyword evidence="10" id="KW-1185">Reference proteome</keyword>
<organism evidence="9 10">
    <name type="scientific">Flexibacter flexilis DSM 6793</name>
    <dbReference type="NCBI Taxonomy" id="927664"/>
    <lineage>
        <taxon>Bacteria</taxon>
        <taxon>Pseudomonadati</taxon>
        <taxon>Bacteroidota</taxon>
        <taxon>Cytophagia</taxon>
        <taxon>Cytophagales</taxon>
        <taxon>Flexibacteraceae</taxon>
        <taxon>Flexibacter</taxon>
    </lineage>
</organism>
<comment type="subcellular location">
    <subcellularLocation>
        <location evidence="1 8">Cell membrane</location>
        <topology evidence="1 8">Multi-pass membrane protein</topology>
    </subcellularLocation>
</comment>
<evidence type="ECO:0000256" key="6">
    <source>
        <dbReference type="ARBA" id="ARBA00022989"/>
    </source>
</evidence>
<evidence type="ECO:0000256" key="2">
    <source>
        <dbReference type="ARBA" id="ARBA00009142"/>
    </source>
</evidence>
<dbReference type="AlphaFoldDB" id="A0A1I1DDX1"/>
<feature type="transmembrane region" description="Helical" evidence="8">
    <location>
        <begin position="140"/>
        <end position="158"/>
    </location>
</feature>
<dbReference type="Proteomes" id="UP000199514">
    <property type="component" value="Unassembled WGS sequence"/>
</dbReference>
<dbReference type="Pfam" id="PF01925">
    <property type="entry name" value="TauE"/>
    <property type="match status" value="1"/>
</dbReference>
<evidence type="ECO:0000256" key="7">
    <source>
        <dbReference type="ARBA" id="ARBA00023136"/>
    </source>
</evidence>
<dbReference type="EMBL" id="FOLE01000001">
    <property type="protein sequence ID" value="SFB71268.1"/>
    <property type="molecule type" value="Genomic_DNA"/>
</dbReference>
<feature type="transmembrane region" description="Helical" evidence="8">
    <location>
        <begin position="178"/>
        <end position="201"/>
    </location>
</feature>
<dbReference type="InterPro" id="IPR052017">
    <property type="entry name" value="TSUP"/>
</dbReference>
<evidence type="ECO:0000313" key="9">
    <source>
        <dbReference type="EMBL" id="SFB71268.1"/>
    </source>
</evidence>
<dbReference type="PANTHER" id="PTHR30269">
    <property type="entry name" value="TRANSMEMBRANE PROTEIN YFCA"/>
    <property type="match status" value="1"/>
</dbReference>
<evidence type="ECO:0000256" key="1">
    <source>
        <dbReference type="ARBA" id="ARBA00004651"/>
    </source>
</evidence>
<gene>
    <name evidence="9" type="ORF">SAMN05421780_10148</name>
</gene>
<feature type="transmembrane region" description="Helical" evidence="8">
    <location>
        <begin position="273"/>
        <end position="291"/>
    </location>
</feature>
<dbReference type="InterPro" id="IPR002781">
    <property type="entry name" value="TM_pro_TauE-like"/>
</dbReference>
<feature type="transmembrane region" description="Helical" evidence="8">
    <location>
        <begin position="115"/>
        <end position="134"/>
    </location>
</feature>
<evidence type="ECO:0000256" key="4">
    <source>
        <dbReference type="ARBA" id="ARBA00022475"/>
    </source>
</evidence>
<protein>
    <recommendedName>
        <fullName evidence="8">Probable membrane transporter protein</fullName>
    </recommendedName>
</protein>
<feature type="transmembrane region" description="Helical" evidence="8">
    <location>
        <begin position="72"/>
        <end position="94"/>
    </location>
</feature>
<keyword evidence="6 8" id="KW-1133">Transmembrane helix</keyword>
<accession>A0A1I1DDX1</accession>